<gene>
    <name evidence="1" type="ORF">AWH69_01235</name>
</gene>
<dbReference type="InterPro" id="IPR023393">
    <property type="entry name" value="START-like_dom_sf"/>
</dbReference>
<dbReference type="RefSeq" id="WP_068270302.1">
    <property type="nucleotide sequence ID" value="NZ_LQZG01000001.1"/>
</dbReference>
<dbReference type="SUPFAM" id="SSF55961">
    <property type="entry name" value="Bet v1-like"/>
    <property type="match status" value="1"/>
</dbReference>
<proteinExistence type="predicted"/>
<evidence type="ECO:0008006" key="3">
    <source>
        <dbReference type="Google" id="ProtNLM"/>
    </source>
</evidence>
<evidence type="ECO:0000313" key="1">
    <source>
        <dbReference type="EMBL" id="OAB88465.1"/>
    </source>
</evidence>
<comment type="caution">
    <text evidence="1">The sequence shown here is derived from an EMBL/GenBank/DDBJ whole genome shotgun (WGS) entry which is preliminary data.</text>
</comment>
<dbReference type="Pfam" id="PF10604">
    <property type="entry name" value="Polyketide_cyc2"/>
    <property type="match status" value="1"/>
</dbReference>
<dbReference type="Gene3D" id="3.30.530.20">
    <property type="match status" value="1"/>
</dbReference>
<dbReference type="InterPro" id="IPR019587">
    <property type="entry name" value="Polyketide_cyclase/dehydratase"/>
</dbReference>
<sequence length="158" mass="18055">MSEPTTETITLDVDAPAHRVFALLTDPAQHPSVDGSRMVRERLDGERLTQVGQVFSMQMRRRLPGRDAEDYVMDNHVVALVPDRVVAWRPGPQGGRPIGWEWRYELDPIDEHRTRVRQTFDWTDVPEHVVRDLGISMPALPAQVREESLRRLAAAVTQ</sequence>
<accession>A0A176QF98</accession>
<dbReference type="STRING" id="262209.AWH69_01235"/>
<dbReference type="Proteomes" id="UP000076976">
    <property type="component" value="Unassembled WGS sequence"/>
</dbReference>
<name>A0A176QF98_9MICO</name>
<reference evidence="1 2" key="1">
    <citation type="submission" date="2016-01" db="EMBL/GenBank/DDBJ databases">
        <title>Janibacter melonis strain CD11_4 genome sequencing and assembly.</title>
        <authorList>
            <person name="Nair G.R."/>
            <person name="Kaur G."/>
            <person name="Chander A.M."/>
            <person name="Mayilraj S."/>
        </authorList>
    </citation>
    <scope>NUCLEOTIDE SEQUENCE [LARGE SCALE GENOMIC DNA]</scope>
    <source>
        <strain evidence="1 2">CD11-4</strain>
    </source>
</reference>
<dbReference type="EMBL" id="LQZG01000001">
    <property type="protein sequence ID" value="OAB88465.1"/>
    <property type="molecule type" value="Genomic_DNA"/>
</dbReference>
<evidence type="ECO:0000313" key="2">
    <source>
        <dbReference type="Proteomes" id="UP000076976"/>
    </source>
</evidence>
<organism evidence="1 2">
    <name type="scientific">Janibacter melonis</name>
    <dbReference type="NCBI Taxonomy" id="262209"/>
    <lineage>
        <taxon>Bacteria</taxon>
        <taxon>Bacillati</taxon>
        <taxon>Actinomycetota</taxon>
        <taxon>Actinomycetes</taxon>
        <taxon>Micrococcales</taxon>
        <taxon>Intrasporangiaceae</taxon>
        <taxon>Janibacter</taxon>
    </lineage>
</organism>
<protein>
    <recommendedName>
        <fullName evidence="3">Polyketide cyclase</fullName>
    </recommendedName>
</protein>
<keyword evidence="2" id="KW-1185">Reference proteome</keyword>
<dbReference type="AlphaFoldDB" id="A0A176QF98"/>